<keyword evidence="2" id="KW-0808">Transferase</keyword>
<dbReference type="GO" id="GO:0016746">
    <property type="term" value="F:acyltransferase activity"/>
    <property type="evidence" value="ECO:0007669"/>
    <property type="project" value="UniProtKB-KW"/>
</dbReference>
<feature type="domain" description="Phospholipid/glycerol acyltransferase" evidence="1">
    <location>
        <begin position="6"/>
        <end position="125"/>
    </location>
</feature>
<evidence type="ECO:0000259" key="1">
    <source>
        <dbReference type="SMART" id="SM00563"/>
    </source>
</evidence>
<evidence type="ECO:0000313" key="3">
    <source>
        <dbReference type="Proteomes" id="UP000320095"/>
    </source>
</evidence>
<dbReference type="EMBL" id="RCZG01000008">
    <property type="protein sequence ID" value="TPG32575.1"/>
    <property type="molecule type" value="Genomic_DNA"/>
</dbReference>
<dbReference type="SMART" id="SM00563">
    <property type="entry name" value="PlsC"/>
    <property type="match status" value="1"/>
</dbReference>
<accession>A0A502E4E0</accession>
<name>A0A502E4E0_9MYCO</name>
<dbReference type="AlphaFoldDB" id="A0A502E4E0"/>
<dbReference type="GO" id="GO:0016020">
    <property type="term" value="C:membrane"/>
    <property type="evidence" value="ECO:0007669"/>
    <property type="project" value="TreeGrafter"/>
</dbReference>
<dbReference type="PANTHER" id="PTHR22753:SF14">
    <property type="entry name" value="MONOACYLGLYCEROL_DIACYLGLYCEROL O-ACYLTRANSFERASE"/>
    <property type="match status" value="1"/>
</dbReference>
<protein>
    <submittedName>
        <fullName evidence="2">Glycerol acyltransferase</fullName>
    </submittedName>
</protein>
<dbReference type="InterPro" id="IPR002123">
    <property type="entry name" value="Plipid/glycerol_acylTrfase"/>
</dbReference>
<keyword evidence="2" id="KW-0012">Acyltransferase</keyword>
<dbReference type="PANTHER" id="PTHR22753">
    <property type="entry name" value="TRANSMEMBRANE PROTEIN 68"/>
    <property type="match status" value="1"/>
</dbReference>
<dbReference type="SUPFAM" id="SSF69593">
    <property type="entry name" value="Glycerol-3-phosphate (1)-acyltransferase"/>
    <property type="match status" value="1"/>
</dbReference>
<dbReference type="Proteomes" id="UP000320095">
    <property type="component" value="Unassembled WGS sequence"/>
</dbReference>
<comment type="caution">
    <text evidence="2">The sequence shown here is derived from an EMBL/GenBank/DDBJ whole genome shotgun (WGS) entry which is preliminary data.</text>
</comment>
<dbReference type="Pfam" id="PF01553">
    <property type="entry name" value="Acyltransferase"/>
    <property type="match status" value="1"/>
</dbReference>
<dbReference type="OrthoDB" id="7056876at2"/>
<reference evidence="2 3" key="1">
    <citation type="journal article" date="2019" name="Environ. Microbiol.">
        <title>Species interactions and distinct microbial communities in high Arctic permafrost affected cryosols are associated with the CH4 and CO2 gas fluxes.</title>
        <authorList>
            <person name="Altshuler I."/>
            <person name="Hamel J."/>
            <person name="Turney S."/>
            <person name="Magnuson E."/>
            <person name="Levesque R."/>
            <person name="Greer C."/>
            <person name="Whyte L.G."/>
        </authorList>
    </citation>
    <scope>NUCLEOTIDE SEQUENCE [LARGE SCALE GENOMIC DNA]</scope>
    <source>
        <strain evidence="2 3">S5.20</strain>
    </source>
</reference>
<proteinExistence type="predicted"/>
<keyword evidence="3" id="KW-1185">Reference proteome</keyword>
<organism evidence="2 3">
    <name type="scientific">Mycolicibacterium hodleri</name>
    <dbReference type="NCBI Taxonomy" id="49897"/>
    <lineage>
        <taxon>Bacteria</taxon>
        <taxon>Bacillati</taxon>
        <taxon>Actinomycetota</taxon>
        <taxon>Actinomycetes</taxon>
        <taxon>Mycobacteriales</taxon>
        <taxon>Mycobacteriaceae</taxon>
        <taxon>Mycolicibacterium</taxon>
    </lineage>
</organism>
<gene>
    <name evidence="2" type="ORF">EAH80_19640</name>
</gene>
<sequence length="226" mass="24735">MPEGGSLIVSNHSGGTLTMDFPVFLVDWCARFGLERPCFLLSHAVLFRTPLAEWLRGIGLVPAHRDAAHTILTSGATLMVFPGGDYDVSRPSTSANTIDFDGRVGYVRTALKADVPIVPMVSIGGQESQVYLTRGATLARWMRLPQLARIATLPITFGFPWGPSVLGLPPNIPFPTKIITQVLEPVDLRAEFGDDPDSQIVDSHIRKLMQSALDEMARKRRFPVLG</sequence>
<evidence type="ECO:0000313" key="2">
    <source>
        <dbReference type="EMBL" id="TPG32575.1"/>
    </source>
</evidence>